<dbReference type="PROSITE" id="PS00622">
    <property type="entry name" value="HTH_LUXR_1"/>
    <property type="match status" value="1"/>
</dbReference>
<dbReference type="SUPFAM" id="SSF46894">
    <property type="entry name" value="C-terminal effector domain of the bipartite response regulators"/>
    <property type="match status" value="1"/>
</dbReference>
<dbReference type="SMART" id="SM00421">
    <property type="entry name" value="HTH_LUXR"/>
    <property type="match status" value="1"/>
</dbReference>
<dbReference type="InterPro" id="IPR016032">
    <property type="entry name" value="Sig_transdc_resp-reg_C-effctor"/>
</dbReference>
<evidence type="ECO:0000259" key="4">
    <source>
        <dbReference type="PROSITE" id="PS50043"/>
    </source>
</evidence>
<evidence type="ECO:0000256" key="2">
    <source>
        <dbReference type="ARBA" id="ARBA00023125"/>
    </source>
</evidence>
<dbReference type="Pfam" id="PF00196">
    <property type="entry name" value="GerE"/>
    <property type="match status" value="1"/>
</dbReference>
<evidence type="ECO:0000313" key="5">
    <source>
        <dbReference type="EMBL" id="MFC3228562.1"/>
    </source>
</evidence>
<protein>
    <submittedName>
        <fullName evidence="5">Helix-turn-helix transcriptional regulator</fullName>
    </submittedName>
</protein>
<keyword evidence="1" id="KW-0805">Transcription regulation</keyword>
<keyword evidence="6" id="KW-1185">Reference proteome</keyword>
<name>A0ABV7L1R5_9PROT</name>
<sequence length="259" mass="28573">MTNFVSFDLCGDLVGTVGTQQFGRALMRAGREVVDADYCSLFAFAADGPPVCLASCGTQTDRHALEASRRYTDRHWRSDPVLSDGATVTPVGQLHRGLDLSVDEAYRAECFDNLNIGDRLLLLFDDDACRLRLSFYRFRTHAAFGDSDVERVVNAGSFFLKAVRRHFGLARAAALNPMNGELSIPLVEERMRQLGIPFSPREIQVCSRILSGMTAEGIALDLEIGHNSVVTYRKRAYAKLGIATQNELFARCLSGFPAV</sequence>
<proteinExistence type="predicted"/>
<dbReference type="Proteomes" id="UP001595528">
    <property type="component" value="Unassembled WGS sequence"/>
</dbReference>
<dbReference type="CDD" id="cd06170">
    <property type="entry name" value="LuxR_C_like"/>
    <property type="match status" value="1"/>
</dbReference>
<keyword evidence="3" id="KW-0804">Transcription</keyword>
<dbReference type="InterPro" id="IPR036388">
    <property type="entry name" value="WH-like_DNA-bd_sf"/>
</dbReference>
<dbReference type="PANTHER" id="PTHR44688:SF16">
    <property type="entry name" value="DNA-BINDING TRANSCRIPTIONAL ACTIVATOR DEVR_DOSR"/>
    <property type="match status" value="1"/>
</dbReference>
<dbReference type="PROSITE" id="PS50043">
    <property type="entry name" value="HTH_LUXR_2"/>
    <property type="match status" value="1"/>
</dbReference>
<feature type="domain" description="HTH luxR-type" evidence="4">
    <location>
        <begin position="191"/>
        <end position="256"/>
    </location>
</feature>
<comment type="caution">
    <text evidence="5">The sequence shown here is derived from an EMBL/GenBank/DDBJ whole genome shotgun (WGS) entry which is preliminary data.</text>
</comment>
<dbReference type="RefSeq" id="WP_379901802.1">
    <property type="nucleotide sequence ID" value="NZ_JBHRTR010000028.1"/>
</dbReference>
<evidence type="ECO:0000256" key="1">
    <source>
        <dbReference type="ARBA" id="ARBA00023015"/>
    </source>
</evidence>
<evidence type="ECO:0000313" key="6">
    <source>
        <dbReference type="Proteomes" id="UP001595528"/>
    </source>
</evidence>
<evidence type="ECO:0000256" key="3">
    <source>
        <dbReference type="ARBA" id="ARBA00023163"/>
    </source>
</evidence>
<dbReference type="PANTHER" id="PTHR44688">
    <property type="entry name" value="DNA-BINDING TRANSCRIPTIONAL ACTIVATOR DEVR_DOSR"/>
    <property type="match status" value="1"/>
</dbReference>
<dbReference type="InterPro" id="IPR000792">
    <property type="entry name" value="Tscrpt_reg_LuxR_C"/>
</dbReference>
<dbReference type="Gene3D" id="1.10.10.10">
    <property type="entry name" value="Winged helix-like DNA-binding domain superfamily/Winged helix DNA-binding domain"/>
    <property type="match status" value="1"/>
</dbReference>
<reference evidence="6" key="1">
    <citation type="journal article" date="2019" name="Int. J. Syst. Evol. Microbiol.">
        <title>The Global Catalogue of Microorganisms (GCM) 10K type strain sequencing project: providing services to taxonomists for standard genome sequencing and annotation.</title>
        <authorList>
            <consortium name="The Broad Institute Genomics Platform"/>
            <consortium name="The Broad Institute Genome Sequencing Center for Infectious Disease"/>
            <person name="Wu L."/>
            <person name="Ma J."/>
        </authorList>
    </citation>
    <scope>NUCLEOTIDE SEQUENCE [LARGE SCALE GENOMIC DNA]</scope>
    <source>
        <strain evidence="6">KCTC 42964</strain>
    </source>
</reference>
<accession>A0ABV7L1R5</accession>
<organism evidence="5 6">
    <name type="scientific">Marinibaculum pumilum</name>
    <dbReference type="NCBI Taxonomy" id="1766165"/>
    <lineage>
        <taxon>Bacteria</taxon>
        <taxon>Pseudomonadati</taxon>
        <taxon>Pseudomonadota</taxon>
        <taxon>Alphaproteobacteria</taxon>
        <taxon>Rhodospirillales</taxon>
        <taxon>Rhodospirillaceae</taxon>
        <taxon>Marinibaculum</taxon>
    </lineage>
</organism>
<gene>
    <name evidence="5" type="ORF">ACFOGJ_15060</name>
</gene>
<dbReference type="EMBL" id="JBHRTR010000028">
    <property type="protein sequence ID" value="MFC3228562.1"/>
    <property type="molecule type" value="Genomic_DNA"/>
</dbReference>
<keyword evidence="2" id="KW-0238">DNA-binding</keyword>